<feature type="compositionally biased region" description="Low complexity" evidence="1">
    <location>
        <begin position="126"/>
        <end position="141"/>
    </location>
</feature>
<proteinExistence type="predicted"/>
<gene>
    <name evidence="2" type="ORF">VF08_34490</name>
</gene>
<dbReference type="RefSeq" id="WP_099072707.1">
    <property type="nucleotide sequence ID" value="NZ_LAHD01000173.1"/>
</dbReference>
<name>A0A9Q5Z587_NOSLI</name>
<dbReference type="Pfam" id="PF07120">
    <property type="entry name" value="DUF1376"/>
    <property type="match status" value="1"/>
</dbReference>
<dbReference type="Proteomes" id="UP000222310">
    <property type="component" value="Unassembled WGS sequence"/>
</dbReference>
<dbReference type="EMBL" id="LAHD01000173">
    <property type="protein sequence ID" value="PHJ94040.1"/>
    <property type="molecule type" value="Genomic_DNA"/>
</dbReference>
<feature type="compositionally biased region" description="Basic and acidic residues" evidence="1">
    <location>
        <begin position="251"/>
        <end position="269"/>
    </location>
</feature>
<dbReference type="InterPro" id="IPR010781">
    <property type="entry name" value="DUF1376"/>
</dbReference>
<evidence type="ECO:0008006" key="4">
    <source>
        <dbReference type="Google" id="ProtNLM"/>
    </source>
</evidence>
<accession>A0A9Q5Z587</accession>
<comment type="caution">
    <text evidence="2">The sequence shown here is derived from an EMBL/GenBank/DDBJ whole genome shotgun (WGS) entry which is preliminary data.</text>
</comment>
<protein>
    <recommendedName>
        <fullName evidence="4">DUF1376 domain-containing protein</fullName>
    </recommendedName>
</protein>
<dbReference type="GeneID" id="57097356"/>
<evidence type="ECO:0000313" key="3">
    <source>
        <dbReference type="Proteomes" id="UP000222310"/>
    </source>
</evidence>
<feature type="region of interest" description="Disordered" evidence="1">
    <location>
        <begin position="243"/>
        <end position="269"/>
    </location>
</feature>
<feature type="region of interest" description="Disordered" evidence="1">
    <location>
        <begin position="122"/>
        <end position="156"/>
    </location>
</feature>
<feature type="region of interest" description="Disordered" evidence="1">
    <location>
        <begin position="288"/>
        <end position="311"/>
    </location>
</feature>
<sequence length="311" mass="35183">MSKAWMPMYWGDYIADTQHLSQGQHGAYTLLMAHYWQRNMLQASFEQCLRIAKAFTKQEEDNVRFILEEFFFEHDGCYKHKRIEQELLNARKRSAKYTERAKKAALARWRPAEADATSIPQALHEQCQSQSQSQSHISSSSVGGDKKENAHSQSPPASFPAWAEVIRLYDAVVVEIYGQAQARPFPAATDQTAAKEWLGKGAGLDLCRDVFEAVLVRRQRKNEPAPGHLKYFNDAIERAIGRSNKQAQGGNDEHSEIRKNTGQSRHDADQECVKRVVQELQGWFSSEQGVDDFSGGDAIDVLPAVRGNDER</sequence>
<organism evidence="2 3">
    <name type="scientific">Nostoc linckia z8</name>
    <dbReference type="NCBI Taxonomy" id="1628746"/>
    <lineage>
        <taxon>Bacteria</taxon>
        <taxon>Bacillati</taxon>
        <taxon>Cyanobacteriota</taxon>
        <taxon>Cyanophyceae</taxon>
        <taxon>Nostocales</taxon>
        <taxon>Nostocaceae</taxon>
        <taxon>Nostoc</taxon>
    </lineage>
</organism>
<evidence type="ECO:0000313" key="2">
    <source>
        <dbReference type="EMBL" id="PHJ94040.1"/>
    </source>
</evidence>
<evidence type="ECO:0000256" key="1">
    <source>
        <dbReference type="SAM" id="MobiDB-lite"/>
    </source>
</evidence>
<dbReference type="AlphaFoldDB" id="A0A9Q5Z587"/>
<reference evidence="2 3" key="1">
    <citation type="submission" date="2015-02" db="EMBL/GenBank/DDBJ databases">
        <title>Nostoc linckia genome annotation.</title>
        <authorList>
            <person name="Zhou Z."/>
        </authorList>
    </citation>
    <scope>NUCLEOTIDE SEQUENCE [LARGE SCALE GENOMIC DNA]</scope>
    <source>
        <strain evidence="3">z8</strain>
    </source>
</reference>